<keyword evidence="2" id="KW-0812">Transmembrane</keyword>
<reference evidence="3 4" key="1">
    <citation type="submission" date="2020-05" db="EMBL/GenBank/DDBJ databases">
        <title>MicrobeNet Type strains.</title>
        <authorList>
            <person name="Nicholson A.C."/>
        </authorList>
    </citation>
    <scope>NUCLEOTIDE SEQUENCE [LARGE SCALE GENOMIC DNA]</scope>
    <source>
        <strain evidence="3 4">JCM 14547</strain>
    </source>
</reference>
<sequence>MAGGTASAGGADGTGADGAGGAPRLRRQLGTGDAVVVGVSSMLGAGVFAALAPAAAAAGAEG</sequence>
<keyword evidence="2" id="KW-0472">Membrane</keyword>
<keyword evidence="4" id="KW-1185">Reference proteome</keyword>
<gene>
    <name evidence="3" type="ORF">HLB09_08875</name>
</gene>
<comment type="caution">
    <text evidence="3">The sequence shown here is derived from an EMBL/GenBank/DDBJ whole genome shotgun (WGS) entry which is preliminary data.</text>
</comment>
<keyword evidence="2" id="KW-1133">Transmembrane helix</keyword>
<feature type="region of interest" description="Disordered" evidence="1">
    <location>
        <begin position="1"/>
        <end position="25"/>
    </location>
</feature>
<evidence type="ECO:0000313" key="4">
    <source>
        <dbReference type="Proteomes" id="UP000555552"/>
    </source>
</evidence>
<name>A0A849BQV7_9ACTN</name>
<organism evidence="3 4">
    <name type="scientific">Pseudokineococcus marinus</name>
    <dbReference type="NCBI Taxonomy" id="351215"/>
    <lineage>
        <taxon>Bacteria</taxon>
        <taxon>Bacillati</taxon>
        <taxon>Actinomycetota</taxon>
        <taxon>Actinomycetes</taxon>
        <taxon>Kineosporiales</taxon>
        <taxon>Kineosporiaceae</taxon>
        <taxon>Pseudokineococcus</taxon>
    </lineage>
</organism>
<feature type="transmembrane region" description="Helical" evidence="2">
    <location>
        <begin position="34"/>
        <end position="56"/>
    </location>
</feature>
<feature type="non-terminal residue" evidence="3">
    <location>
        <position position="62"/>
    </location>
</feature>
<evidence type="ECO:0000313" key="3">
    <source>
        <dbReference type="EMBL" id="NNH23202.1"/>
    </source>
</evidence>
<dbReference type="EMBL" id="JABEMA010000108">
    <property type="protein sequence ID" value="NNH23202.1"/>
    <property type="molecule type" value="Genomic_DNA"/>
</dbReference>
<feature type="compositionally biased region" description="Gly residues" evidence="1">
    <location>
        <begin position="1"/>
        <end position="21"/>
    </location>
</feature>
<evidence type="ECO:0000256" key="2">
    <source>
        <dbReference type="SAM" id="Phobius"/>
    </source>
</evidence>
<evidence type="ECO:0000256" key="1">
    <source>
        <dbReference type="SAM" id="MobiDB-lite"/>
    </source>
</evidence>
<dbReference type="AlphaFoldDB" id="A0A849BQV7"/>
<protein>
    <submittedName>
        <fullName evidence="3">Amino acid permease</fullName>
    </submittedName>
</protein>
<accession>A0A849BQV7</accession>
<dbReference type="Proteomes" id="UP000555552">
    <property type="component" value="Unassembled WGS sequence"/>
</dbReference>
<proteinExistence type="predicted"/>